<sequence>MKKYITTLVLALSCFTSFAHYLWVDTAPKGNIGKTHEVKVHFGEYTYGVIEKVAGEAFPAVANFSLWLIHPDGTKTVLETQAKDNHYLAQFSPTTNGVYTIALNNNEIDVIDYTQYDFGIFKTHYHSTAKVQIGSANSDTKTINPEGITIKQLANTNDIVTLQVLYKNAPLTNHEVKIYVADLWSKTLETNAKGNVEFTMPWNTKFIIETTKNEEVPGIYKNEKYEFIWHCATYCINN</sequence>
<accession>A0A1V6LPL8</accession>
<gene>
    <name evidence="2" type="ORF">BUL40_12045</name>
</gene>
<protein>
    <submittedName>
        <fullName evidence="2">Ferredoxin</fullName>
    </submittedName>
</protein>
<dbReference type="EMBL" id="MTBC01000008">
    <property type="protein sequence ID" value="OQD42145.1"/>
    <property type="molecule type" value="Genomic_DNA"/>
</dbReference>
<proteinExistence type="predicted"/>
<organism evidence="2 3">
    <name type="scientific">Croceivirga radicis</name>
    <dbReference type="NCBI Taxonomy" id="1929488"/>
    <lineage>
        <taxon>Bacteria</taxon>
        <taxon>Pseudomonadati</taxon>
        <taxon>Bacteroidota</taxon>
        <taxon>Flavobacteriia</taxon>
        <taxon>Flavobacteriales</taxon>
        <taxon>Flavobacteriaceae</taxon>
        <taxon>Croceivirga</taxon>
    </lineage>
</organism>
<dbReference type="Pfam" id="PF10670">
    <property type="entry name" value="DUF4198"/>
    <property type="match status" value="1"/>
</dbReference>
<reference evidence="2 3" key="1">
    <citation type="submission" date="2016-12" db="EMBL/GenBank/DDBJ databases">
        <authorList>
            <person name="Song W.-J."/>
            <person name="Kurnit D.M."/>
        </authorList>
    </citation>
    <scope>NUCLEOTIDE SEQUENCE [LARGE SCALE GENOMIC DNA]</scope>
    <source>
        <strain evidence="2 3">HSG9</strain>
    </source>
</reference>
<evidence type="ECO:0000313" key="3">
    <source>
        <dbReference type="Proteomes" id="UP000191680"/>
    </source>
</evidence>
<keyword evidence="3" id="KW-1185">Reference proteome</keyword>
<comment type="caution">
    <text evidence="2">The sequence shown here is derived from an EMBL/GenBank/DDBJ whole genome shotgun (WGS) entry which is preliminary data.</text>
</comment>
<dbReference type="InterPro" id="IPR019613">
    <property type="entry name" value="DUF4198"/>
</dbReference>
<evidence type="ECO:0000256" key="1">
    <source>
        <dbReference type="SAM" id="SignalP"/>
    </source>
</evidence>
<feature type="signal peptide" evidence="1">
    <location>
        <begin position="1"/>
        <end position="19"/>
    </location>
</feature>
<dbReference type="OrthoDB" id="1148550at2"/>
<dbReference type="RefSeq" id="WP_080319469.1">
    <property type="nucleotide sequence ID" value="NZ_MTBC01000008.1"/>
</dbReference>
<feature type="chain" id="PRO_5012257881" evidence="1">
    <location>
        <begin position="20"/>
        <end position="238"/>
    </location>
</feature>
<evidence type="ECO:0000313" key="2">
    <source>
        <dbReference type="EMBL" id="OQD42145.1"/>
    </source>
</evidence>
<name>A0A1V6LPL8_9FLAO</name>
<dbReference type="Proteomes" id="UP000191680">
    <property type="component" value="Unassembled WGS sequence"/>
</dbReference>
<keyword evidence="1" id="KW-0732">Signal</keyword>
<dbReference type="AlphaFoldDB" id="A0A1V6LPL8"/>